<sequence length="44" mass="5474">MRQANLQSTYFIALVKRFFREHKRRYGSRRIVLELQEQSYQLGR</sequence>
<evidence type="ECO:0000313" key="2">
    <source>
        <dbReference type="EMBL" id="MFD2938242.1"/>
    </source>
</evidence>
<name>A0ABW6AUI2_9BACT</name>
<reference evidence="3" key="1">
    <citation type="journal article" date="2019" name="Int. J. Syst. Evol. Microbiol.">
        <title>The Global Catalogue of Microorganisms (GCM) 10K type strain sequencing project: providing services to taxonomists for standard genome sequencing and annotation.</title>
        <authorList>
            <consortium name="The Broad Institute Genomics Platform"/>
            <consortium name="The Broad Institute Genome Sequencing Center for Infectious Disease"/>
            <person name="Wu L."/>
            <person name="Ma J."/>
        </authorList>
    </citation>
    <scope>NUCLEOTIDE SEQUENCE [LARGE SCALE GENOMIC DNA]</scope>
    <source>
        <strain evidence="3">KCTC 52490</strain>
    </source>
</reference>
<dbReference type="Proteomes" id="UP001597512">
    <property type="component" value="Unassembled WGS sequence"/>
</dbReference>
<comment type="caution">
    <text evidence="2">The sequence shown here is derived from an EMBL/GenBank/DDBJ whole genome shotgun (WGS) entry which is preliminary data.</text>
</comment>
<evidence type="ECO:0000259" key="1">
    <source>
        <dbReference type="Pfam" id="PF13276"/>
    </source>
</evidence>
<dbReference type="InterPro" id="IPR025948">
    <property type="entry name" value="HTH-like_dom"/>
</dbReference>
<dbReference type="RefSeq" id="WP_381508997.1">
    <property type="nucleotide sequence ID" value="NZ_JBHUOM010000049.1"/>
</dbReference>
<gene>
    <name evidence="2" type="ORF">ACFS25_31050</name>
</gene>
<keyword evidence="3" id="KW-1185">Reference proteome</keyword>
<proteinExistence type="predicted"/>
<accession>A0ABW6AUI2</accession>
<feature type="domain" description="HTH-like" evidence="1">
    <location>
        <begin position="12"/>
        <end position="44"/>
    </location>
</feature>
<organism evidence="2 3">
    <name type="scientific">Spirosoma flavum</name>
    <dbReference type="NCBI Taxonomy" id="2048557"/>
    <lineage>
        <taxon>Bacteria</taxon>
        <taxon>Pseudomonadati</taxon>
        <taxon>Bacteroidota</taxon>
        <taxon>Cytophagia</taxon>
        <taxon>Cytophagales</taxon>
        <taxon>Cytophagaceae</taxon>
        <taxon>Spirosoma</taxon>
    </lineage>
</organism>
<evidence type="ECO:0000313" key="3">
    <source>
        <dbReference type="Proteomes" id="UP001597512"/>
    </source>
</evidence>
<protein>
    <submittedName>
        <fullName evidence="2">IS3 family transposase</fullName>
    </submittedName>
</protein>
<dbReference type="EMBL" id="JBHUOM010000049">
    <property type="protein sequence ID" value="MFD2938242.1"/>
    <property type="molecule type" value="Genomic_DNA"/>
</dbReference>
<dbReference type="Pfam" id="PF13276">
    <property type="entry name" value="HTH_21"/>
    <property type="match status" value="1"/>
</dbReference>